<dbReference type="Proteomes" id="UP001500782">
    <property type="component" value="Unassembled WGS sequence"/>
</dbReference>
<comment type="caution">
    <text evidence="2">The sequence shown here is derived from an EMBL/GenBank/DDBJ whole genome shotgun (WGS) entry which is preliminary data.</text>
</comment>
<evidence type="ECO:0000313" key="3">
    <source>
        <dbReference type="Proteomes" id="UP001500782"/>
    </source>
</evidence>
<protein>
    <recommendedName>
        <fullName evidence="4">DUF3993 domain-containing protein</fullName>
    </recommendedName>
</protein>
<evidence type="ECO:0008006" key="4">
    <source>
        <dbReference type="Google" id="ProtNLM"/>
    </source>
</evidence>
<evidence type="ECO:0000313" key="2">
    <source>
        <dbReference type="EMBL" id="GAA0324923.1"/>
    </source>
</evidence>
<dbReference type="Pfam" id="PF13158">
    <property type="entry name" value="DUF3993"/>
    <property type="match status" value="1"/>
</dbReference>
<sequence length="210" mass="24092">MKKIAAAFIFIVVIFSSTQFTFANEGLTKGQAISIVKDTFRVQVSLSEELRTMEEVFELLKPYMTSDYRSKFLEENLVYIDGKYQTLGSDFAPYYIPFFHYNNETKFMFKDGVGYVYEKVDASSEGPVRYQDGYMGVEIIKDNGEWKVHNILRNEDIESLIDKEISNASVTLDVAQVKLSEKITSFIPSIFYIPIYHASLLMGQAQRLLA</sequence>
<gene>
    <name evidence="2" type="ORF">GCM10008967_14410</name>
</gene>
<reference evidence="2 3" key="1">
    <citation type="journal article" date="2019" name="Int. J. Syst. Evol. Microbiol.">
        <title>The Global Catalogue of Microorganisms (GCM) 10K type strain sequencing project: providing services to taxonomists for standard genome sequencing and annotation.</title>
        <authorList>
            <consortium name="The Broad Institute Genomics Platform"/>
            <consortium name="The Broad Institute Genome Sequencing Center for Infectious Disease"/>
            <person name="Wu L."/>
            <person name="Ma J."/>
        </authorList>
    </citation>
    <scope>NUCLEOTIDE SEQUENCE [LARGE SCALE GENOMIC DNA]</scope>
    <source>
        <strain evidence="2 3">JCM 9731</strain>
    </source>
</reference>
<keyword evidence="1" id="KW-0732">Signal</keyword>
<dbReference type="InterPro" id="IPR025056">
    <property type="entry name" value="DUF3993"/>
</dbReference>
<feature type="signal peptide" evidence="1">
    <location>
        <begin position="1"/>
        <end position="23"/>
    </location>
</feature>
<dbReference type="RefSeq" id="WP_343797701.1">
    <property type="nucleotide sequence ID" value="NZ_BAAADJ010000014.1"/>
</dbReference>
<dbReference type="EMBL" id="BAAADJ010000014">
    <property type="protein sequence ID" value="GAA0324923.1"/>
    <property type="molecule type" value="Genomic_DNA"/>
</dbReference>
<keyword evidence="3" id="KW-1185">Reference proteome</keyword>
<evidence type="ECO:0000256" key="1">
    <source>
        <dbReference type="SAM" id="SignalP"/>
    </source>
</evidence>
<proteinExistence type="predicted"/>
<feature type="chain" id="PRO_5045310759" description="DUF3993 domain-containing protein" evidence="1">
    <location>
        <begin position="24"/>
        <end position="210"/>
    </location>
</feature>
<name>A0ABN0W4J1_9BACI</name>
<accession>A0ABN0W4J1</accession>
<organism evidence="2 3">
    <name type="scientific">Bacillus carboniphilus</name>
    <dbReference type="NCBI Taxonomy" id="86663"/>
    <lineage>
        <taxon>Bacteria</taxon>
        <taxon>Bacillati</taxon>
        <taxon>Bacillota</taxon>
        <taxon>Bacilli</taxon>
        <taxon>Bacillales</taxon>
        <taxon>Bacillaceae</taxon>
        <taxon>Bacillus</taxon>
    </lineage>
</organism>